<organism evidence="1 2">
    <name type="scientific">Limosilactobacillus agrestis</name>
    <dbReference type="NCBI Taxonomy" id="2759748"/>
    <lineage>
        <taxon>Bacteria</taxon>
        <taxon>Bacillati</taxon>
        <taxon>Bacillota</taxon>
        <taxon>Bacilli</taxon>
        <taxon>Lactobacillales</taxon>
        <taxon>Lactobacillaceae</taxon>
        <taxon>Limosilactobacillus</taxon>
    </lineage>
</organism>
<dbReference type="EMBL" id="JACIVE010000043">
    <property type="protein sequence ID" value="MBB1095326.1"/>
    <property type="molecule type" value="Genomic_DNA"/>
</dbReference>
<dbReference type="GO" id="GO:0043565">
    <property type="term" value="F:sequence-specific DNA binding"/>
    <property type="evidence" value="ECO:0007669"/>
    <property type="project" value="InterPro"/>
</dbReference>
<reference evidence="1 2" key="1">
    <citation type="submission" date="2020-07" db="EMBL/GenBank/DDBJ databases">
        <title>Description of Limosilactobacillus balticus sp. nov., Limosilactobacillus agrestis sp. nov., Limosilactobacillus albertensis sp. nov., Limosilactobacillus rudii sp. nov., Limosilactobacillus fastidiosus sp. nov., five novel Limosilactobacillus species isolated from the vertebrate gastrointestinal tract, and proposal of 6 subspecies of Limosilactobacillus reuteri adapted to the gastrointestinal tract of specific vertebrate hosts.</title>
        <authorList>
            <person name="Li F."/>
            <person name="Cheng C."/>
            <person name="Zheng J."/>
            <person name="Quevedo R.M."/>
            <person name="Li J."/>
            <person name="Roos S."/>
            <person name="Gaenzle M.G."/>
            <person name="Walter J."/>
        </authorList>
    </citation>
    <scope>NUCLEOTIDE SEQUENCE [LARGE SCALE GENOMIC DNA]</scope>
    <source>
        <strain evidence="1 2">BG-MG3-A</strain>
    </source>
</reference>
<comment type="caution">
    <text evidence="1">The sequence shown here is derived from an EMBL/GenBank/DDBJ whole genome shotgun (WGS) entry which is preliminary data.</text>
</comment>
<evidence type="ECO:0000313" key="2">
    <source>
        <dbReference type="Proteomes" id="UP000534578"/>
    </source>
</evidence>
<dbReference type="AlphaFoldDB" id="A0A7W3YLC6"/>
<accession>A0A7W3YLC6</accession>
<evidence type="ECO:0000313" key="1">
    <source>
        <dbReference type="EMBL" id="MBB1095326.1"/>
    </source>
</evidence>
<sequence length="36" mass="4395">MINYYQNHKESLAEIAIKFDVLSSQVYLWKNDFEKE</sequence>
<dbReference type="InterPro" id="IPR010921">
    <property type="entry name" value="Trp_repressor/repl_initiator"/>
</dbReference>
<gene>
    <name evidence="1" type="ORF">H5R92_03880</name>
</gene>
<proteinExistence type="predicted"/>
<dbReference type="Proteomes" id="UP000534578">
    <property type="component" value="Unassembled WGS sequence"/>
</dbReference>
<name>A0A7W3YLC6_9LACO</name>
<dbReference type="SUPFAM" id="SSF48295">
    <property type="entry name" value="TrpR-like"/>
    <property type="match status" value="1"/>
</dbReference>
<protein>
    <submittedName>
        <fullName evidence="1">Helix-turn-helix domain-containing protein</fullName>
    </submittedName>
</protein>